<feature type="region of interest" description="Disordered" evidence="6">
    <location>
        <begin position="1"/>
        <end position="22"/>
    </location>
</feature>
<proteinExistence type="predicted"/>
<feature type="transmembrane region" description="Helical" evidence="7">
    <location>
        <begin position="336"/>
        <end position="355"/>
    </location>
</feature>
<name>C6HLX8_AJECH</name>
<evidence type="ECO:0000256" key="4">
    <source>
        <dbReference type="ARBA" id="ARBA00022989"/>
    </source>
</evidence>
<evidence type="ECO:0000256" key="1">
    <source>
        <dbReference type="ARBA" id="ARBA00004141"/>
    </source>
</evidence>
<keyword evidence="4 7" id="KW-1133">Transmembrane helix</keyword>
<dbReference type="Pfam" id="PF13520">
    <property type="entry name" value="AA_permease_2"/>
    <property type="match status" value="1"/>
</dbReference>
<dbReference type="STRING" id="544712.C6HLX8"/>
<gene>
    <name evidence="8" type="ORF">HCDG_07597</name>
</gene>
<evidence type="ECO:0000256" key="7">
    <source>
        <dbReference type="SAM" id="Phobius"/>
    </source>
</evidence>
<dbReference type="PANTHER" id="PTHR45649:SF4">
    <property type="entry name" value="TRANSPORTER, PUTATIVE (EUROFUNG)-RELATED"/>
    <property type="match status" value="1"/>
</dbReference>
<keyword evidence="3 7" id="KW-0812">Transmembrane</keyword>
<evidence type="ECO:0000313" key="8">
    <source>
        <dbReference type="EMBL" id="EER38728.1"/>
    </source>
</evidence>
<sequence length="526" mass="57182">MAATTDGTAHQISAKGSSQESLHEFSDHYNMDDIEDCLDDGVGDDAMRRGHTKNDQRDMSRMGKRQELILYAGNQTHGLGLISIGILQDLTLKGLRMVASPDYFGHISGHSAPISGGQYHWVSEFASEKHQKFLSYVTGWLSVLAWQAGAASGSFLTGNIIEGLITVNKPDYVSTPWRGTLLVFAMVALIFFFNIWVAQGLPMIQNMLLVVHIFGFLAVVVVLWVMAPHQSARAVFTEFRNGGSWPSIGVSVMVGQISAIYGGLSVDATAHMAEEVKDAGRNVPNAIAWGYVANGILAIIFIVTYVFSIPSVDDALNDPSTFPFIYVFRNAVSTKGVNALTIVILVLVIASNVSFNASTSRQTFSFARDKGLPFSRWLSDVHPTKHIPANAIFVSCLISVLLSLINLGSSAAFHAIISLNVAALMATYAVSISCVLCLRLTRPELLPDARWSLGPVIGPIVNGLGLAYVLFALFWSFWPGDRHVTVDNFNWSIVIFSGVVAISLVMYYVQGRKTYTGPVTTVAGRH</sequence>
<dbReference type="OrthoDB" id="3257095at2759"/>
<accession>C6HLX8</accession>
<feature type="transmembrane region" description="Helical" evidence="7">
    <location>
        <begin position="411"/>
        <end position="441"/>
    </location>
</feature>
<dbReference type="AlphaFoldDB" id="C6HLX8"/>
<feature type="transmembrane region" description="Helical" evidence="7">
    <location>
        <begin position="133"/>
        <end position="157"/>
    </location>
</feature>
<dbReference type="Proteomes" id="UP000002624">
    <property type="component" value="Unassembled WGS sequence"/>
</dbReference>
<dbReference type="VEuPathDB" id="FungiDB:HCDG_07597"/>
<feature type="compositionally biased region" description="Polar residues" evidence="6">
    <location>
        <begin position="1"/>
        <end position="20"/>
    </location>
</feature>
<feature type="transmembrane region" description="Helical" evidence="7">
    <location>
        <begin position="387"/>
        <end position="405"/>
    </location>
</feature>
<keyword evidence="5 7" id="KW-0472">Membrane</keyword>
<dbReference type="GO" id="GO:0016020">
    <property type="term" value="C:membrane"/>
    <property type="evidence" value="ECO:0007669"/>
    <property type="project" value="UniProtKB-SubCell"/>
</dbReference>
<dbReference type="GO" id="GO:0022857">
    <property type="term" value="F:transmembrane transporter activity"/>
    <property type="evidence" value="ECO:0007669"/>
    <property type="project" value="InterPro"/>
</dbReference>
<organism evidence="8 9">
    <name type="scientific">Ajellomyces capsulatus (strain H143)</name>
    <name type="common">Darling's disease fungus</name>
    <name type="synonym">Histoplasma capsulatum</name>
    <dbReference type="NCBI Taxonomy" id="544712"/>
    <lineage>
        <taxon>Eukaryota</taxon>
        <taxon>Fungi</taxon>
        <taxon>Dikarya</taxon>
        <taxon>Ascomycota</taxon>
        <taxon>Pezizomycotina</taxon>
        <taxon>Eurotiomycetes</taxon>
        <taxon>Eurotiomycetidae</taxon>
        <taxon>Onygenales</taxon>
        <taxon>Ajellomycetaceae</taxon>
        <taxon>Histoplasma</taxon>
    </lineage>
</organism>
<feature type="transmembrane region" description="Helical" evidence="7">
    <location>
        <begin position="286"/>
        <end position="307"/>
    </location>
</feature>
<protein>
    <submittedName>
        <fullName evidence="8">GABA permease</fullName>
    </submittedName>
</protein>
<evidence type="ECO:0000256" key="6">
    <source>
        <dbReference type="SAM" id="MobiDB-lite"/>
    </source>
</evidence>
<dbReference type="EMBL" id="GG692431">
    <property type="protein sequence ID" value="EER38728.1"/>
    <property type="molecule type" value="Genomic_DNA"/>
</dbReference>
<feature type="transmembrane region" description="Helical" evidence="7">
    <location>
        <begin position="177"/>
        <end position="197"/>
    </location>
</feature>
<keyword evidence="2" id="KW-0813">Transport</keyword>
<dbReference type="Gene3D" id="1.20.1740.10">
    <property type="entry name" value="Amino acid/polyamine transporter I"/>
    <property type="match status" value="1"/>
</dbReference>
<dbReference type="PANTHER" id="PTHR45649">
    <property type="entry name" value="AMINO-ACID PERMEASE BAT1"/>
    <property type="match status" value="1"/>
</dbReference>
<comment type="subcellular location">
    <subcellularLocation>
        <location evidence="1">Membrane</location>
        <topology evidence="1">Multi-pass membrane protein</topology>
    </subcellularLocation>
</comment>
<evidence type="ECO:0000256" key="3">
    <source>
        <dbReference type="ARBA" id="ARBA00022692"/>
    </source>
</evidence>
<feature type="transmembrane region" description="Helical" evidence="7">
    <location>
        <begin position="247"/>
        <end position="266"/>
    </location>
</feature>
<evidence type="ECO:0000256" key="5">
    <source>
        <dbReference type="ARBA" id="ARBA00023136"/>
    </source>
</evidence>
<dbReference type="OMA" id="MSCLIWR"/>
<feature type="transmembrane region" description="Helical" evidence="7">
    <location>
        <begin position="453"/>
        <end position="477"/>
    </location>
</feature>
<reference evidence="9" key="1">
    <citation type="submission" date="2009-05" db="EMBL/GenBank/DDBJ databases">
        <title>The genome sequence of Ajellomyces capsulatus strain H143.</title>
        <authorList>
            <person name="Champion M."/>
            <person name="Cuomo C.A."/>
            <person name="Ma L.-J."/>
            <person name="Henn M.R."/>
            <person name="Sil A."/>
            <person name="Goldman B."/>
            <person name="Young S.K."/>
            <person name="Kodira C.D."/>
            <person name="Zeng Q."/>
            <person name="Koehrsen M."/>
            <person name="Alvarado L."/>
            <person name="Berlin A.M."/>
            <person name="Borenstein D."/>
            <person name="Chen Z."/>
            <person name="Engels R."/>
            <person name="Freedman E."/>
            <person name="Gellesch M."/>
            <person name="Goldberg J."/>
            <person name="Griggs A."/>
            <person name="Gujja S."/>
            <person name="Heiman D.I."/>
            <person name="Hepburn T.A."/>
            <person name="Howarth C."/>
            <person name="Jen D."/>
            <person name="Larson L."/>
            <person name="Lewis B."/>
            <person name="Mehta T."/>
            <person name="Park D."/>
            <person name="Pearson M."/>
            <person name="Roberts A."/>
            <person name="Saif S."/>
            <person name="Shea T.D."/>
            <person name="Shenoy N."/>
            <person name="Sisk P."/>
            <person name="Stolte C."/>
            <person name="Sykes S."/>
            <person name="Walk T."/>
            <person name="White J."/>
            <person name="Yandava C."/>
            <person name="Klein B."/>
            <person name="McEwen J.G."/>
            <person name="Puccia R."/>
            <person name="Goldman G.H."/>
            <person name="Felipe M.S."/>
            <person name="Nino-Vega G."/>
            <person name="San-Blas G."/>
            <person name="Taylor J.W."/>
            <person name="Mendoza L."/>
            <person name="Galagan J.E."/>
            <person name="Nusbaum C."/>
            <person name="Birren B.W."/>
        </authorList>
    </citation>
    <scope>NUCLEOTIDE SEQUENCE [LARGE SCALE GENOMIC DNA]</scope>
    <source>
        <strain evidence="9">H143</strain>
    </source>
</reference>
<feature type="transmembrane region" description="Helical" evidence="7">
    <location>
        <begin position="209"/>
        <end position="227"/>
    </location>
</feature>
<evidence type="ECO:0000313" key="9">
    <source>
        <dbReference type="Proteomes" id="UP000002624"/>
    </source>
</evidence>
<feature type="transmembrane region" description="Helical" evidence="7">
    <location>
        <begin position="489"/>
        <end position="509"/>
    </location>
</feature>
<dbReference type="HOGENOM" id="CLU_004495_6_1_1"/>
<dbReference type="InterPro" id="IPR002293">
    <property type="entry name" value="AA/rel_permease1"/>
</dbReference>
<evidence type="ECO:0000256" key="2">
    <source>
        <dbReference type="ARBA" id="ARBA00022448"/>
    </source>
</evidence>